<evidence type="ECO:0000256" key="1">
    <source>
        <dbReference type="SAM" id="MobiDB-lite"/>
    </source>
</evidence>
<protein>
    <submittedName>
        <fullName evidence="2">Uncharacterized protein</fullName>
    </submittedName>
</protein>
<accession>A0A6J4QH78</accession>
<feature type="region of interest" description="Disordered" evidence="1">
    <location>
        <begin position="180"/>
        <end position="223"/>
    </location>
</feature>
<feature type="compositionally biased region" description="Basic and acidic residues" evidence="1">
    <location>
        <begin position="107"/>
        <end position="123"/>
    </location>
</feature>
<gene>
    <name evidence="2" type="ORF">AVDCRST_MAG78-2709</name>
</gene>
<proteinExistence type="predicted"/>
<name>A0A6J4QH78_9ACTN</name>
<dbReference type="EMBL" id="CADCVB010000178">
    <property type="protein sequence ID" value="CAA9444133.1"/>
    <property type="molecule type" value="Genomic_DNA"/>
</dbReference>
<organism evidence="2">
    <name type="scientific">uncultured Rubrobacteraceae bacterium</name>
    <dbReference type="NCBI Taxonomy" id="349277"/>
    <lineage>
        <taxon>Bacteria</taxon>
        <taxon>Bacillati</taxon>
        <taxon>Actinomycetota</taxon>
        <taxon>Rubrobacteria</taxon>
        <taxon>Rubrobacterales</taxon>
        <taxon>Rubrobacteraceae</taxon>
        <taxon>environmental samples</taxon>
    </lineage>
</organism>
<feature type="non-terminal residue" evidence="2">
    <location>
        <position position="1"/>
    </location>
</feature>
<sequence length="223" mass="24330">ERSAGQHRAVGRRYRLLLRLRWRSRADRPDQPAPAAGAHAAGPGSRWLSGRAGAFLVRPGAARVDGGGDGRLAGTVRRGRLDRGGEPATAHQALRAVQADLRGGPGEGERGVREARREGDSHRPPLPGYRSSDLHPSRDQAHAHHGLVHVLHHPRLRPVERRFHRPRVAARLQLAGRERVRLDHRVRGPSRHSRRGPPAAVAPVEGVRARGSREGSPSSQKAL</sequence>
<feature type="region of interest" description="Disordered" evidence="1">
    <location>
        <begin position="60"/>
        <end position="139"/>
    </location>
</feature>
<feature type="region of interest" description="Disordered" evidence="1">
    <location>
        <begin position="24"/>
        <end position="45"/>
    </location>
</feature>
<evidence type="ECO:0000313" key="2">
    <source>
        <dbReference type="EMBL" id="CAA9444133.1"/>
    </source>
</evidence>
<feature type="non-terminal residue" evidence="2">
    <location>
        <position position="223"/>
    </location>
</feature>
<feature type="compositionally biased region" description="Low complexity" evidence="1">
    <location>
        <begin position="33"/>
        <end position="44"/>
    </location>
</feature>
<dbReference type="AlphaFoldDB" id="A0A6J4QH78"/>
<reference evidence="2" key="1">
    <citation type="submission" date="2020-02" db="EMBL/GenBank/DDBJ databases">
        <authorList>
            <person name="Meier V. D."/>
        </authorList>
    </citation>
    <scope>NUCLEOTIDE SEQUENCE</scope>
    <source>
        <strain evidence="2">AVDCRST_MAG78</strain>
    </source>
</reference>